<organism evidence="4 5">
    <name type="scientific">Dermatophagoides farinae</name>
    <name type="common">American house dust mite</name>
    <dbReference type="NCBI Taxonomy" id="6954"/>
    <lineage>
        <taxon>Eukaryota</taxon>
        <taxon>Metazoa</taxon>
        <taxon>Ecdysozoa</taxon>
        <taxon>Arthropoda</taxon>
        <taxon>Chelicerata</taxon>
        <taxon>Arachnida</taxon>
        <taxon>Acari</taxon>
        <taxon>Acariformes</taxon>
        <taxon>Sarcoptiformes</taxon>
        <taxon>Astigmata</taxon>
        <taxon>Psoroptidia</taxon>
        <taxon>Analgoidea</taxon>
        <taxon>Pyroglyphidae</taxon>
        <taxon>Dermatophagoidinae</taxon>
        <taxon>Dermatophagoides</taxon>
    </lineage>
</organism>
<evidence type="ECO:0000256" key="2">
    <source>
        <dbReference type="SAM" id="Phobius"/>
    </source>
</evidence>
<gene>
    <name evidence="4" type="ORF">DERF_006488</name>
    <name evidence="3" type="ORF">HUG17_2807</name>
</gene>
<protein>
    <submittedName>
        <fullName evidence="4">Uncharacterized protein</fullName>
    </submittedName>
</protein>
<feature type="region of interest" description="Disordered" evidence="1">
    <location>
        <begin position="88"/>
        <end position="111"/>
    </location>
</feature>
<dbReference type="EMBL" id="ASGP02000002">
    <property type="protein sequence ID" value="KAH9522935.1"/>
    <property type="molecule type" value="Genomic_DNA"/>
</dbReference>
<reference evidence="4" key="4">
    <citation type="journal article" date="2022" name="Res Sq">
        <title>Comparative Genomics Reveals Insights into the Divergent Evolution of Astigmatic Mites and Household Pest Adaptations.</title>
        <authorList>
            <person name="Xiong Q."/>
            <person name="Wan A.T.-Y."/>
            <person name="Liu X.-Y."/>
            <person name="Fung C.S.-H."/>
            <person name="Xiao X."/>
            <person name="Malainual N."/>
            <person name="Hou J."/>
            <person name="Wang L."/>
            <person name="Wang M."/>
            <person name="Yang K."/>
            <person name="Cui Y."/>
            <person name="Leung E."/>
            <person name="Nong W."/>
            <person name="Shin S.-K."/>
            <person name="Au S."/>
            <person name="Jeong K.Y."/>
            <person name="Chew F.T."/>
            <person name="Hui J."/>
            <person name="Leung T.F."/>
            <person name="Tungtrongchitr A."/>
            <person name="Zhong N."/>
            <person name="Liu Z."/>
            <person name="Tsui S."/>
        </authorList>
    </citation>
    <scope>NUCLEOTIDE SEQUENCE</scope>
    <source>
        <strain evidence="4">Derf</strain>
        <tissue evidence="4">Whole organism</tissue>
    </source>
</reference>
<reference evidence="4" key="1">
    <citation type="submission" date="2013-05" db="EMBL/GenBank/DDBJ databases">
        <authorList>
            <person name="Yim A.K.Y."/>
            <person name="Chan T.F."/>
            <person name="Ji K.M."/>
            <person name="Liu X.Y."/>
            <person name="Zhou J.W."/>
            <person name="Li R.Q."/>
            <person name="Yang K.Y."/>
            <person name="Li J."/>
            <person name="Li M."/>
            <person name="Law P.T.W."/>
            <person name="Wu Y.L."/>
            <person name="Cai Z.L."/>
            <person name="Qin H."/>
            <person name="Bao Y."/>
            <person name="Leung R.K.K."/>
            <person name="Ng P.K.S."/>
            <person name="Zou J."/>
            <person name="Zhong X.J."/>
            <person name="Ran P.X."/>
            <person name="Zhong N.S."/>
            <person name="Liu Z.G."/>
            <person name="Tsui S.K.W."/>
        </authorList>
    </citation>
    <scope>NUCLEOTIDE SEQUENCE</scope>
    <source>
        <strain evidence="4">Derf</strain>
        <tissue evidence="4">Whole organism</tissue>
    </source>
</reference>
<dbReference type="Proteomes" id="UP000790347">
    <property type="component" value="Unassembled WGS sequence"/>
</dbReference>
<keyword evidence="2" id="KW-0812">Transmembrane</keyword>
<reference evidence="3" key="2">
    <citation type="submission" date="2020-06" db="EMBL/GenBank/DDBJ databases">
        <authorList>
            <person name="Ji K."/>
            <person name="Li J."/>
        </authorList>
    </citation>
    <scope>NUCLEOTIDE SEQUENCE</scope>
    <source>
        <strain evidence="3">JKM2019</strain>
        <tissue evidence="3">Whole body</tissue>
    </source>
</reference>
<feature type="transmembrane region" description="Helical" evidence="2">
    <location>
        <begin position="50"/>
        <end position="74"/>
    </location>
</feature>
<reference evidence="3" key="3">
    <citation type="journal article" date="2021" name="World Allergy Organ. J.">
        <title>Chromosome-level assembly of Dermatophagoides farinae genome and transcriptome reveals two novel allergens Der f 37 and Der f 39.</title>
        <authorList>
            <person name="Chen J."/>
            <person name="Cai Z."/>
            <person name="Fan D."/>
            <person name="Hu J."/>
            <person name="Hou Y."/>
            <person name="He Y."/>
            <person name="Zhang Z."/>
            <person name="Zhao Z."/>
            <person name="Gao P."/>
            <person name="Hu W."/>
            <person name="Sun J."/>
            <person name="Li J."/>
            <person name="Ji K."/>
        </authorList>
    </citation>
    <scope>NUCLEOTIDE SEQUENCE</scope>
    <source>
        <strain evidence="3">JKM2019</strain>
    </source>
</reference>
<comment type="caution">
    <text evidence="4">The sequence shown here is derived from an EMBL/GenBank/DDBJ whole genome shotgun (WGS) entry which is preliminary data.</text>
</comment>
<evidence type="ECO:0000256" key="1">
    <source>
        <dbReference type="SAM" id="MobiDB-lite"/>
    </source>
</evidence>
<sequence length="111" mass="12206">MNIADDNNSAIITPLMFISSSTTKTTTATSYPHHNHTTTTTELPNREINVAIVTVGLILSVCFVIMTIICLFWIDSFNRSTTIPSSSLKLANKQQQRSSPTSSSHNSQFSK</sequence>
<keyword evidence="2" id="KW-0472">Membrane</keyword>
<name>A0A922I7L6_DERFA</name>
<keyword evidence="2" id="KW-1133">Transmembrane helix</keyword>
<proteinExistence type="predicted"/>
<evidence type="ECO:0000313" key="5">
    <source>
        <dbReference type="Proteomes" id="UP000790347"/>
    </source>
</evidence>
<dbReference type="AlphaFoldDB" id="A0A922I7L6"/>
<evidence type="ECO:0000313" key="3">
    <source>
        <dbReference type="EMBL" id="KAH7638774.1"/>
    </source>
</evidence>
<dbReference type="Proteomes" id="UP000828236">
    <property type="component" value="Unassembled WGS sequence"/>
</dbReference>
<evidence type="ECO:0000313" key="4">
    <source>
        <dbReference type="EMBL" id="KAH9522935.1"/>
    </source>
</evidence>
<keyword evidence="5" id="KW-1185">Reference proteome</keyword>
<dbReference type="EMBL" id="SDOV01000007">
    <property type="protein sequence ID" value="KAH7638774.1"/>
    <property type="molecule type" value="Genomic_DNA"/>
</dbReference>
<accession>A0A922I7L6</accession>